<feature type="region of interest" description="Disordered" evidence="1">
    <location>
        <begin position="217"/>
        <end position="249"/>
    </location>
</feature>
<feature type="region of interest" description="Disordered" evidence="1">
    <location>
        <begin position="132"/>
        <end position="195"/>
    </location>
</feature>
<keyword evidence="3" id="KW-1185">Reference proteome</keyword>
<dbReference type="OrthoDB" id="3263613at2759"/>
<feature type="compositionally biased region" description="Polar residues" evidence="1">
    <location>
        <begin position="52"/>
        <end position="64"/>
    </location>
</feature>
<dbReference type="Proteomes" id="UP000559027">
    <property type="component" value="Unassembled WGS sequence"/>
</dbReference>
<accession>A0A8H5GFB1</accession>
<evidence type="ECO:0000256" key="1">
    <source>
        <dbReference type="SAM" id="MobiDB-lite"/>
    </source>
</evidence>
<organism evidence="2 3">
    <name type="scientific">Leucocoprinus leucothites</name>
    <dbReference type="NCBI Taxonomy" id="201217"/>
    <lineage>
        <taxon>Eukaryota</taxon>
        <taxon>Fungi</taxon>
        <taxon>Dikarya</taxon>
        <taxon>Basidiomycota</taxon>
        <taxon>Agaricomycotina</taxon>
        <taxon>Agaricomycetes</taxon>
        <taxon>Agaricomycetidae</taxon>
        <taxon>Agaricales</taxon>
        <taxon>Agaricineae</taxon>
        <taxon>Agaricaceae</taxon>
        <taxon>Leucocoprinus</taxon>
    </lineage>
</organism>
<proteinExistence type="predicted"/>
<evidence type="ECO:0000313" key="3">
    <source>
        <dbReference type="Proteomes" id="UP000559027"/>
    </source>
</evidence>
<reference evidence="2 3" key="1">
    <citation type="journal article" date="2020" name="ISME J.">
        <title>Uncovering the hidden diversity of litter-decomposition mechanisms in mushroom-forming fungi.</title>
        <authorList>
            <person name="Floudas D."/>
            <person name="Bentzer J."/>
            <person name="Ahren D."/>
            <person name="Johansson T."/>
            <person name="Persson P."/>
            <person name="Tunlid A."/>
        </authorList>
    </citation>
    <scope>NUCLEOTIDE SEQUENCE [LARGE SCALE GENOMIC DNA]</scope>
    <source>
        <strain evidence="2 3">CBS 146.42</strain>
    </source>
</reference>
<protein>
    <submittedName>
        <fullName evidence="2">Uncharacterized protein</fullName>
    </submittedName>
</protein>
<dbReference type="EMBL" id="JAACJO010000001">
    <property type="protein sequence ID" value="KAF5363720.1"/>
    <property type="molecule type" value="Genomic_DNA"/>
</dbReference>
<gene>
    <name evidence="2" type="ORF">D9756_000293</name>
</gene>
<comment type="caution">
    <text evidence="2">The sequence shown here is derived from an EMBL/GenBank/DDBJ whole genome shotgun (WGS) entry which is preliminary data.</text>
</comment>
<feature type="region of interest" description="Disordered" evidence="1">
    <location>
        <begin position="1"/>
        <end position="64"/>
    </location>
</feature>
<sequence length="371" mass="39299">MPPTLRSAHSSPAGKTAVFDVSPDITPGRKAPTCTKCGQPRRGHPRSGCPNAINSSPTRTKPKTLQENLNDAFGSMYLELSATTAEETRAKAYRGHHPIKTPMALQPSDTLASISSSAEDILHDLTRPGFFSQVTVPDDGDTKGSKGQDNSVPTLAPSKLKIKSGPQILMPGTLNAPSWESSIEGLPDATNNSDISKGAQLAKSSLGVQTSFRGLDNSASPLAYSQSPSPSSEASTPSRRLQRSQTQEQRQLFLTSLAQASPASIYVHKKQDVNNVQTSAQATKLHIRPIYSEDKDEEDVLLVIGSDLATVEKLAEELTRSIQNSAPSTTNNIFITTPSTERPSSSSSTFKAVASGAIVGAVGTWAGLAFS</sequence>
<feature type="compositionally biased region" description="Low complexity" evidence="1">
    <location>
        <begin position="218"/>
        <end position="238"/>
    </location>
</feature>
<name>A0A8H5GFB1_9AGAR</name>
<evidence type="ECO:0000313" key="2">
    <source>
        <dbReference type="EMBL" id="KAF5363720.1"/>
    </source>
</evidence>
<dbReference type="AlphaFoldDB" id="A0A8H5GFB1"/>